<evidence type="ECO:0000256" key="1">
    <source>
        <dbReference type="ARBA" id="ARBA00022729"/>
    </source>
</evidence>
<organism evidence="3 4">
    <name type="scientific">Parablautia intestinalis</name>
    <dbReference type="NCBI Taxonomy" id="2320100"/>
    <lineage>
        <taxon>Bacteria</taxon>
        <taxon>Bacillati</taxon>
        <taxon>Bacillota</taxon>
        <taxon>Clostridia</taxon>
        <taxon>Lachnospirales</taxon>
        <taxon>Lachnospiraceae</taxon>
        <taxon>Parablautia</taxon>
    </lineage>
</organism>
<dbReference type="Pfam" id="PF02608">
    <property type="entry name" value="Bmp"/>
    <property type="match status" value="1"/>
</dbReference>
<evidence type="ECO:0000313" key="3">
    <source>
        <dbReference type="EMBL" id="RKI93199.1"/>
    </source>
</evidence>
<gene>
    <name evidence="3" type="ORF">D7V94_04265</name>
</gene>
<dbReference type="PANTHER" id="PTHR43208">
    <property type="entry name" value="ABC TRANSPORTER SUBSTRATE-BINDING PROTEIN"/>
    <property type="match status" value="1"/>
</dbReference>
<proteinExistence type="predicted"/>
<dbReference type="Proteomes" id="UP000280696">
    <property type="component" value="Unassembled WGS sequence"/>
</dbReference>
<name>A0A3A9API9_9FIRM</name>
<dbReference type="AlphaFoldDB" id="A0A3A9API9"/>
<dbReference type="Gene3D" id="3.40.50.2300">
    <property type="match status" value="2"/>
</dbReference>
<dbReference type="PANTHER" id="PTHR43208:SF1">
    <property type="entry name" value="ABC TRANSPORTER SUBSTRATE-BINDING PROTEIN"/>
    <property type="match status" value="1"/>
</dbReference>
<keyword evidence="4" id="KW-1185">Reference proteome</keyword>
<sequence length="639" mass="72564">MGREDYSKALKLGKRDYQSRLLRGEKPTLEVLDDIMPPKGAYYEQPLGIVQIPADQIVGTKTVGRSNSFAGNFMPILQEGSEFACKWANLSTSHVEEGIRDPIKAYEYMNRFYVEEGNKRVSVMKYFEVVSIPGNVIRIVPNRTEDKENKIYYEFMNFYQKAPINYIWFSQEGSFGKLQEAVGKEPDEVWTEEDLLDFSAVYTRFSLEYKAKGGGRLGITPGDAFLAFITLYGYKDIEEKTTNEIKELIVKSWEEFALLEEEQEIDLKMKPNEEKKPLLSILLPLGPSKLKIAFIYEKTPGTSAWTYAHELGRLYLEQTFPDEASTVHYENVTQENIEERIEDAVKAGCNLIFTTTPAFVQASVKAAIANPDVRIMNCSLNTSHRYIRTYYPRMHEAKFLMGAIAGAMAENNQMIYMEDYPIYGSIANINAFALGAKMINPRAQVHLEWSSKKGTDIDERIRETGASCISGKDMVIPEEASRFFGIYHMDGDYPRNLAMPLCHWGKFYERLIRTIMEGKWKYDDDSSKVKAINYWWGMSAGVIDVICSQNLPIGTKRLIELLKTTISAEAFNPFSGILYSQTGIVVDDPGRSLSPEEIMTMDWLAENVIGSIPKMEELKEQAEPVIKQQGVKNTAGSSE</sequence>
<protein>
    <submittedName>
        <fullName evidence="3">BMP family ABC transporter substrate-binding protein</fullName>
    </submittedName>
</protein>
<accession>A0A3A9API9</accession>
<dbReference type="InterPro" id="IPR003760">
    <property type="entry name" value="PnrA-like"/>
</dbReference>
<reference evidence="3 4" key="1">
    <citation type="submission" date="2018-09" db="EMBL/GenBank/DDBJ databases">
        <title>Murine metabolic-syndrome-specific gut microbial biobank.</title>
        <authorList>
            <person name="Liu C."/>
        </authorList>
    </citation>
    <scope>NUCLEOTIDE SEQUENCE [LARGE SCALE GENOMIC DNA]</scope>
    <source>
        <strain evidence="3 4">0.1xD8-82</strain>
    </source>
</reference>
<dbReference type="RefSeq" id="WP_120467115.1">
    <property type="nucleotide sequence ID" value="NZ_CATAJS010000003.1"/>
</dbReference>
<comment type="caution">
    <text evidence="3">The sequence shown here is derived from an EMBL/GenBank/DDBJ whole genome shotgun (WGS) entry which is preliminary data.</text>
</comment>
<dbReference type="InterPro" id="IPR052910">
    <property type="entry name" value="ABC-Purine-Binding"/>
</dbReference>
<evidence type="ECO:0000313" key="4">
    <source>
        <dbReference type="Proteomes" id="UP000280696"/>
    </source>
</evidence>
<evidence type="ECO:0000259" key="2">
    <source>
        <dbReference type="Pfam" id="PF02608"/>
    </source>
</evidence>
<dbReference type="EMBL" id="RAYQ01000003">
    <property type="protein sequence ID" value="RKI93199.1"/>
    <property type="molecule type" value="Genomic_DNA"/>
</dbReference>
<keyword evidence="1" id="KW-0732">Signal</keyword>
<dbReference type="GO" id="GO:0005886">
    <property type="term" value="C:plasma membrane"/>
    <property type="evidence" value="ECO:0007669"/>
    <property type="project" value="InterPro"/>
</dbReference>
<dbReference type="OrthoDB" id="9769871at2"/>
<feature type="domain" description="ABC transporter substrate-binding protein PnrA-like" evidence="2">
    <location>
        <begin position="290"/>
        <end position="450"/>
    </location>
</feature>